<protein>
    <submittedName>
        <fullName evidence="1">Uncharacterized protein</fullName>
    </submittedName>
</protein>
<proteinExistence type="predicted"/>
<sequence>MATTNNFIFIRYDYSYNSPIVLKLNVIYIDGDFDWWHIKTRPIKATKLNVELLKRYAKEHTHDYICSPYDCTGSTRTRYKVKVKNGKCWLIEEGCIDC</sequence>
<organism evidence="1">
    <name type="scientific">Myoviridae sp. ctPuP5</name>
    <dbReference type="NCBI Taxonomy" id="2823543"/>
    <lineage>
        <taxon>Viruses</taxon>
        <taxon>Duplodnaviria</taxon>
        <taxon>Heunggongvirae</taxon>
        <taxon>Uroviricota</taxon>
        <taxon>Caudoviricetes</taxon>
    </lineage>
</organism>
<reference evidence="1" key="1">
    <citation type="journal article" date="2021" name="Proc. Natl. Acad. Sci. U.S.A.">
        <title>A Catalog of Tens of Thousands of Viruses from Human Metagenomes Reveals Hidden Associations with Chronic Diseases.</title>
        <authorList>
            <person name="Tisza M.J."/>
            <person name="Buck C.B."/>
        </authorList>
    </citation>
    <scope>NUCLEOTIDE SEQUENCE</scope>
    <source>
        <strain evidence="1">CtPuP5</strain>
    </source>
</reference>
<evidence type="ECO:0000313" key="1">
    <source>
        <dbReference type="EMBL" id="DAD66602.1"/>
    </source>
</evidence>
<accession>A0A8S5LA03</accession>
<dbReference type="EMBL" id="BK014662">
    <property type="protein sequence ID" value="DAD66602.1"/>
    <property type="molecule type" value="Genomic_DNA"/>
</dbReference>
<name>A0A8S5LA03_9CAUD</name>